<feature type="transmembrane region" description="Helical" evidence="2">
    <location>
        <begin position="33"/>
        <end position="56"/>
    </location>
</feature>
<dbReference type="RefSeq" id="XP_007868835.1">
    <property type="nucleotide sequence ID" value="XM_007870644.1"/>
</dbReference>
<organism evidence="3 4">
    <name type="scientific">Gloeophyllum trabeum (strain ATCC 11539 / FP-39264 / Madison 617)</name>
    <name type="common">Brown rot fungus</name>
    <dbReference type="NCBI Taxonomy" id="670483"/>
    <lineage>
        <taxon>Eukaryota</taxon>
        <taxon>Fungi</taxon>
        <taxon>Dikarya</taxon>
        <taxon>Basidiomycota</taxon>
        <taxon>Agaricomycotina</taxon>
        <taxon>Agaricomycetes</taxon>
        <taxon>Gloeophyllales</taxon>
        <taxon>Gloeophyllaceae</taxon>
        <taxon>Gloeophyllum</taxon>
    </lineage>
</organism>
<keyword evidence="2" id="KW-0472">Membrane</keyword>
<dbReference type="EMBL" id="KB469307">
    <property type="protein sequence ID" value="EPQ52528.1"/>
    <property type="molecule type" value="Genomic_DNA"/>
</dbReference>
<gene>
    <name evidence="3" type="ORF">GLOTRDRAFT_95425</name>
</gene>
<name>S7PYK0_GLOTA</name>
<reference evidence="3 4" key="1">
    <citation type="journal article" date="2012" name="Science">
        <title>The Paleozoic origin of enzymatic lignin decomposition reconstructed from 31 fungal genomes.</title>
        <authorList>
            <person name="Floudas D."/>
            <person name="Binder M."/>
            <person name="Riley R."/>
            <person name="Barry K."/>
            <person name="Blanchette R.A."/>
            <person name="Henrissat B."/>
            <person name="Martinez A.T."/>
            <person name="Otillar R."/>
            <person name="Spatafora J.W."/>
            <person name="Yadav J.S."/>
            <person name="Aerts A."/>
            <person name="Benoit I."/>
            <person name="Boyd A."/>
            <person name="Carlson A."/>
            <person name="Copeland A."/>
            <person name="Coutinho P.M."/>
            <person name="de Vries R.P."/>
            <person name="Ferreira P."/>
            <person name="Findley K."/>
            <person name="Foster B."/>
            <person name="Gaskell J."/>
            <person name="Glotzer D."/>
            <person name="Gorecki P."/>
            <person name="Heitman J."/>
            <person name="Hesse C."/>
            <person name="Hori C."/>
            <person name="Igarashi K."/>
            <person name="Jurgens J.A."/>
            <person name="Kallen N."/>
            <person name="Kersten P."/>
            <person name="Kohler A."/>
            <person name="Kuees U."/>
            <person name="Kumar T.K.A."/>
            <person name="Kuo A."/>
            <person name="LaButti K."/>
            <person name="Larrondo L.F."/>
            <person name="Lindquist E."/>
            <person name="Ling A."/>
            <person name="Lombard V."/>
            <person name="Lucas S."/>
            <person name="Lundell T."/>
            <person name="Martin R."/>
            <person name="McLaughlin D.J."/>
            <person name="Morgenstern I."/>
            <person name="Morin E."/>
            <person name="Murat C."/>
            <person name="Nagy L.G."/>
            <person name="Nolan M."/>
            <person name="Ohm R.A."/>
            <person name="Patyshakuliyeva A."/>
            <person name="Rokas A."/>
            <person name="Ruiz-Duenas F.J."/>
            <person name="Sabat G."/>
            <person name="Salamov A."/>
            <person name="Samejima M."/>
            <person name="Schmutz J."/>
            <person name="Slot J.C."/>
            <person name="St John F."/>
            <person name="Stenlid J."/>
            <person name="Sun H."/>
            <person name="Sun S."/>
            <person name="Syed K."/>
            <person name="Tsang A."/>
            <person name="Wiebenga A."/>
            <person name="Young D."/>
            <person name="Pisabarro A."/>
            <person name="Eastwood D.C."/>
            <person name="Martin F."/>
            <person name="Cullen D."/>
            <person name="Grigoriev I.V."/>
            <person name="Hibbett D.S."/>
        </authorList>
    </citation>
    <scope>NUCLEOTIDE SEQUENCE [LARGE SCALE GENOMIC DNA]</scope>
    <source>
        <strain evidence="3 4">ATCC 11539</strain>
    </source>
</reference>
<feature type="region of interest" description="Disordered" evidence="1">
    <location>
        <begin position="152"/>
        <end position="179"/>
    </location>
</feature>
<keyword evidence="2" id="KW-1133">Transmembrane helix</keyword>
<dbReference type="HOGENOM" id="CLU_1503602_0_0_1"/>
<dbReference type="GeneID" id="19309718"/>
<proteinExistence type="predicted"/>
<protein>
    <submittedName>
        <fullName evidence="3">Uncharacterized protein</fullName>
    </submittedName>
</protein>
<evidence type="ECO:0000256" key="2">
    <source>
        <dbReference type="SAM" id="Phobius"/>
    </source>
</evidence>
<evidence type="ECO:0000256" key="1">
    <source>
        <dbReference type="SAM" id="MobiDB-lite"/>
    </source>
</evidence>
<keyword evidence="4" id="KW-1185">Reference proteome</keyword>
<evidence type="ECO:0000313" key="3">
    <source>
        <dbReference type="EMBL" id="EPQ52528.1"/>
    </source>
</evidence>
<feature type="compositionally biased region" description="Basic and acidic residues" evidence="1">
    <location>
        <begin position="152"/>
        <end position="161"/>
    </location>
</feature>
<evidence type="ECO:0000313" key="4">
    <source>
        <dbReference type="Proteomes" id="UP000030669"/>
    </source>
</evidence>
<sequence>MYRQIAPYFSFGSSSPPRGATWYNSMGDMPPDIAGFIIPGIFGLIGIVGLMTYILVFSSQRQNRQTDDPLASHTAYKLTDRPPRDIPNLGDINDEVPVLDLEDAGRRPNASGNPGAGGGRSAFVAYHYASRGLHAAHWQAEVETVPQMEWPQEEHAQRELQDAPPSTYEEDITYEGRAL</sequence>
<dbReference type="AlphaFoldDB" id="S7PYK0"/>
<dbReference type="Proteomes" id="UP000030669">
    <property type="component" value="Unassembled WGS sequence"/>
</dbReference>
<keyword evidence="2" id="KW-0812">Transmembrane</keyword>
<feature type="region of interest" description="Disordered" evidence="1">
    <location>
        <begin position="64"/>
        <end position="93"/>
    </location>
</feature>
<dbReference type="KEGG" id="gtr:GLOTRDRAFT_95425"/>
<accession>S7PYK0</accession>